<feature type="transmembrane region" description="Helical" evidence="2">
    <location>
        <begin position="38"/>
        <end position="59"/>
    </location>
</feature>
<dbReference type="InterPro" id="IPR002931">
    <property type="entry name" value="Transglutaminase-like"/>
</dbReference>
<organism evidence="4 5">
    <name type="scientific">Microbacterium commune</name>
    <dbReference type="NCBI Taxonomy" id="2762219"/>
    <lineage>
        <taxon>Bacteria</taxon>
        <taxon>Bacillati</taxon>
        <taxon>Actinomycetota</taxon>
        <taxon>Actinomycetes</taxon>
        <taxon>Micrococcales</taxon>
        <taxon>Microbacteriaceae</taxon>
        <taxon>Microbacterium</taxon>
    </lineage>
</organism>
<feature type="transmembrane region" description="Helical" evidence="2">
    <location>
        <begin position="12"/>
        <end position="32"/>
    </location>
</feature>
<feature type="domain" description="Transglutaminase-like" evidence="3">
    <location>
        <begin position="458"/>
        <end position="533"/>
    </location>
</feature>
<feature type="region of interest" description="Disordered" evidence="1">
    <location>
        <begin position="537"/>
        <end position="589"/>
    </location>
</feature>
<feature type="transmembrane region" description="Helical" evidence="2">
    <location>
        <begin position="597"/>
        <end position="617"/>
    </location>
</feature>
<feature type="transmembrane region" description="Helical" evidence="2">
    <location>
        <begin position="181"/>
        <end position="199"/>
    </location>
</feature>
<dbReference type="InterPro" id="IPR021878">
    <property type="entry name" value="TgpA_N"/>
</dbReference>
<dbReference type="RefSeq" id="WP_191712805.1">
    <property type="nucleotide sequence ID" value="NZ_JACSPX010000001.1"/>
</dbReference>
<evidence type="ECO:0000256" key="1">
    <source>
        <dbReference type="SAM" id="MobiDB-lite"/>
    </source>
</evidence>
<dbReference type="InterPro" id="IPR025403">
    <property type="entry name" value="TgpA-like_C"/>
</dbReference>
<gene>
    <name evidence="4" type="ORF">H9633_08755</name>
</gene>
<keyword evidence="2" id="KW-0472">Membrane</keyword>
<dbReference type="SMART" id="SM00460">
    <property type="entry name" value="TGc"/>
    <property type="match status" value="1"/>
</dbReference>
<dbReference type="Proteomes" id="UP000611521">
    <property type="component" value="Unassembled WGS sequence"/>
</dbReference>
<evidence type="ECO:0000259" key="3">
    <source>
        <dbReference type="SMART" id="SM00460"/>
    </source>
</evidence>
<feature type="transmembrane region" description="Helical" evidence="2">
    <location>
        <begin position="156"/>
        <end position="175"/>
    </location>
</feature>
<sequence>MTEPVSATSRPGVVGPGMLAVVATLVAMWPYTAVIAPGGWTFAIVVIVATVAAAGMVARRLLRGLQDGIRSLLALLLQLVALTLALTSLLAGETAEFGLVPTAASVELTGLRLQRAVDEISNGVAPIDSTVSMTTAMGLAFALVALLVDHLLAHRLVVLTVLFTSVVGAVPMLLTFGSVNLVWFVLQAVMILIVLRFGARHDPDAVRHSPLVAAGLIGATAIAATVFVSPALPLSEAGGGNGRLSTINADLRLGDDLRRPDETRALTLVTSAAAPPYLRLATLSRFDGEVWRPDRSDRNPVEDGFGDRPWRDDIETVEHEVSIRVVGISSSRLPVPYAAEAISGLPRGWQAMPLNRTVVSATQDAAGADYTVQMATPAPSLEQIRASSTGGSGLVAAPADDLPEIIGDLAREVTAGADTDYDRLLALQDWFRSEFEYSLDAPVEDGFDGTGADAVATFLDVRSGYCIHFAGAFALMAQTLDMPVRIVVGYLPGTSTDEKRGEQRVYSVTSDKLHSWPEVYFRGVGWVPFEPTATLGTPTDFTSDAGAGGDGGEAAPTASAAPTAVPSTAPTGGPDRSDEDAGAGGDGALGQLDPTPVALIVAGALVVLLLPALVRAVRRMLRIRRAAAGDAIAAWREVSDTMADLRLPLHASETARTRAQSLAAAHGADAGALRELVTAVERRSYAEGGPAGGELDASLRRVLRDLEAGVSGRRRLLARLLPASLLRR</sequence>
<keyword evidence="2" id="KW-1133">Transmembrane helix</keyword>
<protein>
    <submittedName>
        <fullName evidence="4">Transglutaminase domain-containing protein</fullName>
    </submittedName>
</protein>
<reference evidence="4 5" key="1">
    <citation type="submission" date="2020-08" db="EMBL/GenBank/DDBJ databases">
        <title>A Genomic Blueprint of the Chicken Gut Microbiome.</title>
        <authorList>
            <person name="Gilroy R."/>
            <person name="Ravi A."/>
            <person name="Getino M."/>
            <person name="Pursley I."/>
            <person name="Horton D.L."/>
            <person name="Alikhan N.-F."/>
            <person name="Baker D."/>
            <person name="Gharbi K."/>
            <person name="Hall N."/>
            <person name="Watson M."/>
            <person name="Adriaenssens E.M."/>
            <person name="Foster-Nyarko E."/>
            <person name="Jarju S."/>
            <person name="Secka A."/>
            <person name="Antonio M."/>
            <person name="Oren A."/>
            <person name="Chaudhuri R."/>
            <person name="La Ragione R.M."/>
            <person name="Hildebrand F."/>
            <person name="Pallen M.J."/>
        </authorList>
    </citation>
    <scope>NUCLEOTIDE SEQUENCE [LARGE SCALE GENOMIC DNA]</scope>
    <source>
        <strain evidence="4 5">Re1</strain>
    </source>
</reference>
<evidence type="ECO:0000313" key="5">
    <source>
        <dbReference type="Proteomes" id="UP000611521"/>
    </source>
</evidence>
<feature type="transmembrane region" description="Helical" evidence="2">
    <location>
        <begin position="211"/>
        <end position="232"/>
    </location>
</feature>
<dbReference type="InterPro" id="IPR052901">
    <property type="entry name" value="Bact_TGase-like"/>
</dbReference>
<feature type="transmembrane region" description="Helical" evidence="2">
    <location>
        <begin position="131"/>
        <end position="149"/>
    </location>
</feature>
<name>A0ABR8W5T5_9MICO</name>
<feature type="transmembrane region" description="Helical" evidence="2">
    <location>
        <begin position="71"/>
        <end position="91"/>
    </location>
</feature>
<evidence type="ECO:0000313" key="4">
    <source>
        <dbReference type="EMBL" id="MBD8012390.1"/>
    </source>
</evidence>
<proteinExistence type="predicted"/>
<dbReference type="Pfam" id="PF11992">
    <property type="entry name" value="TgpA_N"/>
    <property type="match status" value="1"/>
</dbReference>
<evidence type="ECO:0000256" key="2">
    <source>
        <dbReference type="SAM" id="Phobius"/>
    </source>
</evidence>
<keyword evidence="2" id="KW-0812">Transmembrane</keyword>
<keyword evidence="5" id="KW-1185">Reference proteome</keyword>
<dbReference type="SUPFAM" id="SSF54001">
    <property type="entry name" value="Cysteine proteinases"/>
    <property type="match status" value="1"/>
</dbReference>
<dbReference type="Pfam" id="PF01841">
    <property type="entry name" value="Transglut_core"/>
    <property type="match status" value="1"/>
</dbReference>
<dbReference type="Gene3D" id="3.10.620.30">
    <property type="match status" value="1"/>
</dbReference>
<dbReference type="InterPro" id="IPR038765">
    <property type="entry name" value="Papain-like_cys_pep_sf"/>
</dbReference>
<feature type="compositionally biased region" description="Low complexity" evidence="1">
    <location>
        <begin position="553"/>
        <end position="571"/>
    </location>
</feature>
<comment type="caution">
    <text evidence="4">The sequence shown here is derived from an EMBL/GenBank/DDBJ whole genome shotgun (WGS) entry which is preliminary data.</text>
</comment>
<accession>A0ABR8W5T5</accession>
<dbReference type="EMBL" id="JACSPX010000001">
    <property type="protein sequence ID" value="MBD8012390.1"/>
    <property type="molecule type" value="Genomic_DNA"/>
</dbReference>
<dbReference type="Pfam" id="PF13559">
    <property type="entry name" value="DUF4129"/>
    <property type="match status" value="1"/>
</dbReference>
<dbReference type="PANTHER" id="PTHR42736:SF1">
    <property type="entry name" value="PROTEIN-GLUTAMINE GAMMA-GLUTAMYLTRANSFERASE"/>
    <property type="match status" value="1"/>
</dbReference>
<dbReference type="PANTHER" id="PTHR42736">
    <property type="entry name" value="PROTEIN-GLUTAMINE GAMMA-GLUTAMYLTRANSFERASE"/>
    <property type="match status" value="1"/>
</dbReference>